<protein>
    <submittedName>
        <fullName evidence="2">Uncharacterized protein</fullName>
    </submittedName>
</protein>
<dbReference type="PANTHER" id="PTHR21215:SF0">
    <property type="entry name" value="LD36024P"/>
    <property type="match status" value="1"/>
</dbReference>
<reference evidence="2" key="1">
    <citation type="journal article" date="2023" name="Mol. Biol. Evol.">
        <title>Third-Generation Sequencing Reveals the Adaptive Role of the Epigenome in Three Deep-Sea Polychaetes.</title>
        <authorList>
            <person name="Perez M."/>
            <person name="Aroh O."/>
            <person name="Sun Y."/>
            <person name="Lan Y."/>
            <person name="Juniper S.K."/>
            <person name="Young C.R."/>
            <person name="Angers B."/>
            <person name="Qian P.Y."/>
        </authorList>
    </citation>
    <scope>NUCLEOTIDE SEQUENCE</scope>
    <source>
        <strain evidence="2">R07B-5</strain>
    </source>
</reference>
<dbReference type="EMBL" id="JAODUO010000040">
    <property type="protein sequence ID" value="KAK2192057.1"/>
    <property type="molecule type" value="Genomic_DNA"/>
</dbReference>
<keyword evidence="1" id="KW-0812">Transmembrane</keyword>
<name>A0AAD9UJZ9_RIDPI</name>
<evidence type="ECO:0000256" key="1">
    <source>
        <dbReference type="SAM" id="Phobius"/>
    </source>
</evidence>
<proteinExistence type="predicted"/>
<evidence type="ECO:0000313" key="2">
    <source>
        <dbReference type="EMBL" id="KAK2192057.1"/>
    </source>
</evidence>
<keyword evidence="1" id="KW-0472">Membrane</keyword>
<dbReference type="AlphaFoldDB" id="A0AAD9UJZ9"/>
<dbReference type="Gene3D" id="1.20.140.150">
    <property type="match status" value="1"/>
</dbReference>
<organism evidence="2 3">
    <name type="scientific">Ridgeia piscesae</name>
    <name type="common">Tubeworm</name>
    <dbReference type="NCBI Taxonomy" id="27915"/>
    <lineage>
        <taxon>Eukaryota</taxon>
        <taxon>Metazoa</taxon>
        <taxon>Spiralia</taxon>
        <taxon>Lophotrochozoa</taxon>
        <taxon>Annelida</taxon>
        <taxon>Polychaeta</taxon>
        <taxon>Sedentaria</taxon>
        <taxon>Canalipalpata</taxon>
        <taxon>Sabellida</taxon>
        <taxon>Siboglinidae</taxon>
        <taxon>Ridgeia</taxon>
    </lineage>
</organism>
<gene>
    <name evidence="2" type="ORF">NP493_40g09043</name>
</gene>
<comment type="caution">
    <text evidence="2">The sequence shown here is derived from an EMBL/GenBank/DDBJ whole genome shotgun (WGS) entry which is preliminary data.</text>
</comment>
<dbReference type="Proteomes" id="UP001209878">
    <property type="component" value="Unassembled WGS sequence"/>
</dbReference>
<sequence length="180" mass="20627">MAGNLVVAFGSFFTVLSVEIVFISFTTEHWVDIVVNREEISGKVDPIMFKTDLRYFTRYRGLLRTCFAGNETAFLDNKAYDDDRVDGSCLIERGYELTRRPETSNYGSDYTTRIPILIVVGVGFFHGYVYLEKNKLETIEEFPAKYAEESKHAVTAILFFRAAYVVPASSKAFNRQRDDH</sequence>
<evidence type="ECO:0000313" key="3">
    <source>
        <dbReference type="Proteomes" id="UP001209878"/>
    </source>
</evidence>
<accession>A0AAD9UJZ9</accession>
<feature type="transmembrane region" description="Helical" evidence="1">
    <location>
        <begin position="114"/>
        <end position="131"/>
    </location>
</feature>
<dbReference type="PANTHER" id="PTHR21215">
    <property type="entry name" value="LD36024P"/>
    <property type="match status" value="1"/>
</dbReference>
<keyword evidence="3" id="KW-1185">Reference proteome</keyword>
<keyword evidence="1" id="KW-1133">Transmembrane helix</keyword>